<dbReference type="PANTHER" id="PTHR37828:SF1">
    <property type="entry name" value="YCII-RELATED DOMAIN-CONTAINING PROTEIN"/>
    <property type="match status" value="1"/>
</dbReference>
<feature type="domain" description="YCII-related" evidence="2">
    <location>
        <begin position="24"/>
        <end position="109"/>
    </location>
</feature>
<protein>
    <recommendedName>
        <fullName evidence="2">YCII-related domain-containing protein</fullName>
    </recommendedName>
</protein>
<proteinExistence type="inferred from homology"/>
<dbReference type="PANTHER" id="PTHR37828">
    <property type="entry name" value="GSR2449 PROTEIN"/>
    <property type="match status" value="1"/>
</dbReference>
<dbReference type="RefSeq" id="WP_084282231.1">
    <property type="nucleotide sequence ID" value="NZ_FWXJ01000002.1"/>
</dbReference>
<name>A0A1W1Y641_9BURK</name>
<dbReference type="Gene3D" id="3.30.70.1060">
    <property type="entry name" value="Dimeric alpha+beta barrel"/>
    <property type="match status" value="1"/>
</dbReference>
<sequence>MNAPSVTKADILQACKDMLCKELYVVFTTPTNGLGPVMEHLEKHLEFQIGLEKSGVMFGAGPFFAENESDWNGEGMVIIRANSLEHAQEIAAKDPMHQSGARTFKVRPWLLNEGTITIQLNYSDRSQKIL</sequence>
<dbReference type="Pfam" id="PF03795">
    <property type="entry name" value="YCII"/>
    <property type="match status" value="1"/>
</dbReference>
<dbReference type="InterPro" id="IPR011008">
    <property type="entry name" value="Dimeric_a/b-barrel"/>
</dbReference>
<evidence type="ECO:0000313" key="4">
    <source>
        <dbReference type="Proteomes" id="UP000192708"/>
    </source>
</evidence>
<dbReference type="OrthoDB" id="4186846at2"/>
<comment type="similarity">
    <text evidence="1">Belongs to the YciI family.</text>
</comment>
<keyword evidence="4" id="KW-1185">Reference proteome</keyword>
<evidence type="ECO:0000256" key="1">
    <source>
        <dbReference type="ARBA" id="ARBA00007689"/>
    </source>
</evidence>
<dbReference type="EMBL" id="FWXJ01000002">
    <property type="protein sequence ID" value="SMC31617.1"/>
    <property type="molecule type" value="Genomic_DNA"/>
</dbReference>
<dbReference type="STRING" id="1938817.SAMN06296008_10216"/>
<evidence type="ECO:0000313" key="3">
    <source>
        <dbReference type="EMBL" id="SMC31617.1"/>
    </source>
</evidence>
<accession>A0A1W1Y641</accession>
<dbReference type="InterPro" id="IPR005545">
    <property type="entry name" value="YCII"/>
</dbReference>
<gene>
    <name evidence="3" type="ORF">SAMN06296008_10216</name>
</gene>
<organism evidence="3 4">
    <name type="scientific">Polynucleobacter kasalickyi</name>
    <dbReference type="NCBI Taxonomy" id="1938817"/>
    <lineage>
        <taxon>Bacteria</taxon>
        <taxon>Pseudomonadati</taxon>
        <taxon>Pseudomonadota</taxon>
        <taxon>Betaproteobacteria</taxon>
        <taxon>Burkholderiales</taxon>
        <taxon>Burkholderiaceae</taxon>
        <taxon>Polynucleobacter</taxon>
    </lineage>
</organism>
<dbReference type="SUPFAM" id="SSF54909">
    <property type="entry name" value="Dimeric alpha+beta barrel"/>
    <property type="match status" value="1"/>
</dbReference>
<dbReference type="Proteomes" id="UP000192708">
    <property type="component" value="Unassembled WGS sequence"/>
</dbReference>
<dbReference type="AlphaFoldDB" id="A0A1W1Y641"/>
<reference evidence="3 4" key="1">
    <citation type="submission" date="2017-04" db="EMBL/GenBank/DDBJ databases">
        <authorList>
            <person name="Afonso C.L."/>
            <person name="Miller P.J."/>
            <person name="Scott M.A."/>
            <person name="Spackman E."/>
            <person name="Goraichik I."/>
            <person name="Dimitrov K.M."/>
            <person name="Suarez D.L."/>
            <person name="Swayne D.E."/>
        </authorList>
    </citation>
    <scope>NUCLEOTIDE SEQUENCE [LARGE SCALE GENOMIC DNA]</scope>
    <source>
        <strain evidence="3 4">VK13</strain>
    </source>
</reference>
<evidence type="ECO:0000259" key="2">
    <source>
        <dbReference type="Pfam" id="PF03795"/>
    </source>
</evidence>